<dbReference type="InterPro" id="IPR006426">
    <property type="entry name" value="Asn_synth_AEB"/>
</dbReference>
<evidence type="ECO:0000256" key="3">
    <source>
        <dbReference type="ARBA" id="ARBA00022840"/>
    </source>
</evidence>
<organism evidence="6">
    <name type="scientific">hydrothermal vent metagenome</name>
    <dbReference type="NCBI Taxonomy" id="652676"/>
    <lineage>
        <taxon>unclassified sequences</taxon>
        <taxon>metagenomes</taxon>
        <taxon>ecological metagenomes</taxon>
    </lineage>
</organism>
<dbReference type="AlphaFoldDB" id="A0A3B1AHK8"/>
<evidence type="ECO:0000259" key="5">
    <source>
        <dbReference type="PROSITE" id="PS51278"/>
    </source>
</evidence>
<dbReference type="NCBIfam" id="TIGR03108">
    <property type="entry name" value="eps_aminotran_1"/>
    <property type="match status" value="1"/>
</dbReference>
<accession>A0A3B1AHK8</accession>
<dbReference type="GO" id="GO:0005524">
    <property type="term" value="F:ATP binding"/>
    <property type="evidence" value="ECO:0007669"/>
    <property type="project" value="UniProtKB-KW"/>
</dbReference>
<dbReference type="Pfam" id="PF13537">
    <property type="entry name" value="GATase_7"/>
    <property type="match status" value="1"/>
</dbReference>
<dbReference type="InterPro" id="IPR017539">
    <property type="entry name" value="XrtA_amidotfase"/>
</dbReference>
<dbReference type="InterPro" id="IPR033738">
    <property type="entry name" value="AsnB_N"/>
</dbReference>
<dbReference type="PROSITE" id="PS51278">
    <property type="entry name" value="GATASE_TYPE_2"/>
    <property type="match status" value="1"/>
</dbReference>
<keyword evidence="6" id="KW-0436">Ligase</keyword>
<evidence type="ECO:0000256" key="1">
    <source>
        <dbReference type="ARBA" id="ARBA00005752"/>
    </source>
</evidence>
<dbReference type="GO" id="GO:0005829">
    <property type="term" value="C:cytosol"/>
    <property type="evidence" value="ECO:0007669"/>
    <property type="project" value="TreeGrafter"/>
</dbReference>
<evidence type="ECO:0000313" key="6">
    <source>
        <dbReference type="EMBL" id="VAX05399.1"/>
    </source>
</evidence>
<dbReference type="PANTHER" id="PTHR43284">
    <property type="entry name" value="ASPARAGINE SYNTHETASE (GLUTAMINE-HYDROLYZING)"/>
    <property type="match status" value="1"/>
</dbReference>
<dbReference type="InterPro" id="IPR029055">
    <property type="entry name" value="Ntn_hydrolases_N"/>
</dbReference>
<dbReference type="SUPFAM" id="SSF52402">
    <property type="entry name" value="Adenine nucleotide alpha hydrolases-like"/>
    <property type="match status" value="1"/>
</dbReference>
<dbReference type="GO" id="GO:0004066">
    <property type="term" value="F:asparagine synthase (glutamine-hydrolyzing) activity"/>
    <property type="evidence" value="ECO:0007669"/>
    <property type="project" value="UniProtKB-EC"/>
</dbReference>
<dbReference type="SUPFAM" id="SSF56235">
    <property type="entry name" value="N-terminal nucleophile aminohydrolases (Ntn hydrolases)"/>
    <property type="match status" value="1"/>
</dbReference>
<sequence>MCGIVGIVDLNGEAPIDRELLHKMNETQFHRGPDAGGLHVEPGVGLGHRRLSIIDLSSGKQPMENEDGSVIVTFNGEIYNFPDLSDELKAAGHVFKTHSDTEVIVHAWEQWGEKCVERFRGMFAFAVWDRNKKTLFLARDRLGKKPLHYALLDNGQVIFSSELKALYAHPELKRSIDPYAVEEYFALGYVADPRTIFKGIFKLPPAHTLLLERGMLTLPEPREYWDIPFQLSKEQSEDSVVEELVERLREAVSIRMMSEVPLGAFLSGGVDSSAIVAMMSELSEKPVNTCSISFANPKFDETSYAKIVADRYHTNHFVETVDPDDFSLIDKLANIYDEPYADSSAIPTYRVCELARKKVTVALSGDGADEYFSGYRRHRWHMNEEKVRGFLPYAIRRPIFGLLGNAYPKLDWAPKFLRAKTTFQAIGRDSVAAYLHTVSILSEDMRNKLFSNDFKQSLQGYNTVEVFRHHAAKAPSKHPLSLIQYLDLKTYLVGDIHTKVDRASMANSLEVRAPLLDHKLIGWVTGLNPNLKLHRQQSKYILKKAMEPYLPNDVLYRRKMGFSVPLAEWFRGPLKQRVQDSLLGESMQQCGIFNMDYIKYLVAQNQSGIRDYSAPIWTLLMFDAFLRKIMMGVR</sequence>
<feature type="domain" description="Glutamine amidotransferase type-2" evidence="5">
    <location>
        <begin position="2"/>
        <end position="214"/>
    </location>
</feature>
<evidence type="ECO:0000256" key="4">
    <source>
        <dbReference type="ARBA" id="ARBA00022962"/>
    </source>
</evidence>
<dbReference type="EC" id="6.3.5.4" evidence="6"/>
<dbReference type="PANTHER" id="PTHR43284:SF1">
    <property type="entry name" value="ASPARAGINE SYNTHETASE"/>
    <property type="match status" value="1"/>
</dbReference>
<gene>
    <name evidence="6" type="ORF">MNBD_ALPHA03-790</name>
</gene>
<dbReference type="InterPro" id="IPR051786">
    <property type="entry name" value="ASN_synthetase/amidase"/>
</dbReference>
<dbReference type="GO" id="GO:0006529">
    <property type="term" value="P:asparagine biosynthetic process"/>
    <property type="evidence" value="ECO:0007669"/>
    <property type="project" value="InterPro"/>
</dbReference>
<dbReference type="CDD" id="cd01991">
    <property type="entry name" value="Asn_synthase_B_C"/>
    <property type="match status" value="1"/>
</dbReference>
<dbReference type="Gene3D" id="3.40.50.620">
    <property type="entry name" value="HUPs"/>
    <property type="match status" value="2"/>
</dbReference>
<dbReference type="Gene3D" id="3.60.20.10">
    <property type="entry name" value="Glutamine Phosphoribosylpyrophosphate, subunit 1, domain 1"/>
    <property type="match status" value="1"/>
</dbReference>
<dbReference type="InterPro" id="IPR017932">
    <property type="entry name" value="GATase_2_dom"/>
</dbReference>
<dbReference type="EMBL" id="UOFW01000136">
    <property type="protein sequence ID" value="VAX05399.1"/>
    <property type="molecule type" value="Genomic_DNA"/>
</dbReference>
<name>A0A3B1AHK8_9ZZZZ</name>
<dbReference type="InterPro" id="IPR001962">
    <property type="entry name" value="Asn_synthase"/>
</dbReference>
<dbReference type="InterPro" id="IPR014729">
    <property type="entry name" value="Rossmann-like_a/b/a_fold"/>
</dbReference>
<keyword evidence="2" id="KW-0547">Nucleotide-binding</keyword>
<keyword evidence="4" id="KW-0315">Glutamine amidotransferase</keyword>
<dbReference type="CDD" id="cd00712">
    <property type="entry name" value="AsnB"/>
    <property type="match status" value="1"/>
</dbReference>
<keyword evidence="3" id="KW-0067">ATP-binding</keyword>
<comment type="similarity">
    <text evidence="1">Belongs to the asparagine synthetase family.</text>
</comment>
<protein>
    <submittedName>
        <fullName evidence="6">Asparagine synthetase [glutamine-hydrolyzing] AsnH</fullName>
        <ecNumber evidence="6">6.3.5.4</ecNumber>
    </submittedName>
</protein>
<dbReference type="NCBIfam" id="TIGR01536">
    <property type="entry name" value="asn_synth_AEB"/>
    <property type="match status" value="1"/>
</dbReference>
<dbReference type="PIRSF" id="PIRSF001589">
    <property type="entry name" value="Asn_synthetase_glu-h"/>
    <property type="match status" value="1"/>
</dbReference>
<evidence type="ECO:0000256" key="2">
    <source>
        <dbReference type="ARBA" id="ARBA00022741"/>
    </source>
</evidence>
<dbReference type="Pfam" id="PF00733">
    <property type="entry name" value="Asn_synthase"/>
    <property type="match status" value="1"/>
</dbReference>
<reference evidence="6" key="1">
    <citation type="submission" date="2018-06" db="EMBL/GenBank/DDBJ databases">
        <authorList>
            <person name="Zhirakovskaya E."/>
        </authorList>
    </citation>
    <scope>NUCLEOTIDE SEQUENCE</scope>
</reference>
<proteinExistence type="inferred from homology"/>